<name>A0A1H9GFL6_9HYPH</name>
<dbReference type="Pfam" id="PF05136">
    <property type="entry name" value="Phage_portal_2"/>
    <property type="match status" value="1"/>
</dbReference>
<evidence type="ECO:0000313" key="1">
    <source>
        <dbReference type="EMBL" id="SEQ48849.1"/>
    </source>
</evidence>
<dbReference type="GO" id="GO:0005198">
    <property type="term" value="F:structural molecule activity"/>
    <property type="evidence" value="ECO:0007669"/>
    <property type="project" value="InterPro"/>
</dbReference>
<dbReference type="STRING" id="1855383.SAMN05216548_10523"/>
<dbReference type="Proteomes" id="UP000199647">
    <property type="component" value="Unassembled WGS sequence"/>
</dbReference>
<sequence length="496" mass="54778">MSRALQALAWIAPGAAMKRARAFSALDQKRAYDGARVGRRGDSFTAAATSANVEIGPALARLRDRSRDLARNTWAGRRILDVHVGHTIGTGINAVPATGSDRTDRQLGDAWLEWCDTSDVEGINNFAGQQALLYSSALEGGDAVMRRIPLRSGDRRRVKLALQVLEGDLIDESRDLGTFDNQYSRLGVGLGTWDARTGLWLHSQHPGEYTFRGAPFNSTFVPVEDVIHLFRPLRAGQVRGVPVFAPILMPSRDLGDLVDAVIMKAKTEACYTGFVTLEGERTSPLSPSRDDARIEEMRPGMIAYLQEGEKISFAQPTSSGQYEQVWLSTLFGMAAGAGITYDQLTGDLRQANYSSLRAGKIEQRRLTEQTQYNVLVPQMMRRVTNWFVDAAILADVIKPRRDGWRFDYVMPAVEPIDPRKDLEADILAVRAGRMTPQTFISAWGEDWRKVIKDTSAFLKIIDAENLVLDIDPRRTSQLGVAQADAANEKPAADAAN</sequence>
<keyword evidence="2" id="KW-1185">Reference proteome</keyword>
<evidence type="ECO:0000313" key="2">
    <source>
        <dbReference type="Proteomes" id="UP000199647"/>
    </source>
</evidence>
<proteinExistence type="predicted"/>
<dbReference type="GO" id="GO:0019068">
    <property type="term" value="P:virion assembly"/>
    <property type="evidence" value="ECO:0007669"/>
    <property type="project" value="InterPro"/>
</dbReference>
<reference evidence="1 2" key="1">
    <citation type="submission" date="2016-10" db="EMBL/GenBank/DDBJ databases">
        <authorList>
            <person name="de Groot N.N."/>
        </authorList>
    </citation>
    <scope>NUCLEOTIDE SEQUENCE [LARGE SCALE GENOMIC DNA]</scope>
    <source>
        <strain evidence="1 2">A52C2</strain>
    </source>
</reference>
<gene>
    <name evidence="1" type="ORF">SAMN05216548_10523</name>
</gene>
<dbReference type="NCBIfam" id="TIGR01539">
    <property type="entry name" value="portal_lambda"/>
    <property type="match status" value="1"/>
</dbReference>
<protein>
    <submittedName>
        <fullName evidence="1">Phage portal protein, lambda family</fullName>
    </submittedName>
</protein>
<dbReference type="OrthoDB" id="9770450at2"/>
<dbReference type="AlphaFoldDB" id="A0A1H9GFL6"/>
<dbReference type="RefSeq" id="WP_092496178.1">
    <property type="nucleotide sequence ID" value="NZ_FOFG01000005.1"/>
</dbReference>
<dbReference type="InterPro" id="IPR006429">
    <property type="entry name" value="Phage_lambda_portal"/>
</dbReference>
<accession>A0A1H9GFL6</accession>
<organism evidence="1 2">
    <name type="scientific">Faunimonas pinastri</name>
    <dbReference type="NCBI Taxonomy" id="1855383"/>
    <lineage>
        <taxon>Bacteria</taxon>
        <taxon>Pseudomonadati</taxon>
        <taxon>Pseudomonadota</taxon>
        <taxon>Alphaproteobacteria</taxon>
        <taxon>Hyphomicrobiales</taxon>
        <taxon>Afifellaceae</taxon>
        <taxon>Faunimonas</taxon>
    </lineage>
</organism>
<dbReference type="EMBL" id="FOFG01000005">
    <property type="protein sequence ID" value="SEQ48849.1"/>
    <property type="molecule type" value="Genomic_DNA"/>
</dbReference>